<comment type="caution">
    <text evidence="3">The sequence shown here is derived from an EMBL/GenBank/DDBJ whole genome shotgun (WGS) entry which is preliminary data.</text>
</comment>
<feature type="compositionally biased region" description="Basic and acidic residues" evidence="1">
    <location>
        <begin position="25"/>
        <end position="35"/>
    </location>
</feature>
<evidence type="ECO:0000313" key="4">
    <source>
        <dbReference type="Proteomes" id="UP000176846"/>
    </source>
</evidence>
<reference evidence="3 4" key="1">
    <citation type="journal article" date="2016" name="Nat. Commun.">
        <title>Thousands of microbial genomes shed light on interconnected biogeochemical processes in an aquifer system.</title>
        <authorList>
            <person name="Anantharaman K."/>
            <person name="Brown C.T."/>
            <person name="Hug L.A."/>
            <person name="Sharon I."/>
            <person name="Castelle C.J."/>
            <person name="Probst A.J."/>
            <person name="Thomas B.C."/>
            <person name="Singh A."/>
            <person name="Wilkins M.J."/>
            <person name="Karaoz U."/>
            <person name="Brodie E.L."/>
            <person name="Williams K.H."/>
            <person name="Hubbard S.S."/>
            <person name="Banfield J.F."/>
        </authorList>
    </citation>
    <scope>NUCLEOTIDE SEQUENCE [LARGE SCALE GENOMIC DNA]</scope>
</reference>
<keyword evidence="2" id="KW-1133">Transmembrane helix</keyword>
<feature type="compositionally biased region" description="Low complexity" evidence="1">
    <location>
        <begin position="13"/>
        <end position="24"/>
    </location>
</feature>
<dbReference type="AlphaFoldDB" id="A0A1F7UY95"/>
<keyword evidence="2" id="KW-0472">Membrane</keyword>
<organism evidence="3 4">
    <name type="scientific">Candidatus Uhrbacteria bacterium RIFCSPLOWO2_01_FULL_47_25</name>
    <dbReference type="NCBI Taxonomy" id="1802402"/>
    <lineage>
        <taxon>Bacteria</taxon>
        <taxon>Candidatus Uhriibacteriota</taxon>
    </lineage>
</organism>
<evidence type="ECO:0000313" key="3">
    <source>
        <dbReference type="EMBL" id="OGL83206.1"/>
    </source>
</evidence>
<evidence type="ECO:0000256" key="2">
    <source>
        <dbReference type="SAM" id="Phobius"/>
    </source>
</evidence>
<feature type="transmembrane region" description="Helical" evidence="2">
    <location>
        <begin position="90"/>
        <end position="112"/>
    </location>
</feature>
<proteinExistence type="predicted"/>
<name>A0A1F7UY95_9BACT</name>
<dbReference type="EMBL" id="MGEK01000001">
    <property type="protein sequence ID" value="OGL83206.1"/>
    <property type="molecule type" value="Genomic_DNA"/>
</dbReference>
<dbReference type="Proteomes" id="UP000176846">
    <property type="component" value="Unassembled WGS sequence"/>
</dbReference>
<feature type="region of interest" description="Disordered" evidence="1">
    <location>
        <begin position="1"/>
        <end position="35"/>
    </location>
</feature>
<keyword evidence="2" id="KW-0812">Transmembrane</keyword>
<protein>
    <submittedName>
        <fullName evidence="3">Uncharacterized protein</fullName>
    </submittedName>
</protein>
<evidence type="ECO:0000256" key="1">
    <source>
        <dbReference type="SAM" id="MobiDB-lite"/>
    </source>
</evidence>
<sequence>MANESGQNVDARLLGLGQDTTGGDENMRRRQLDGERQTMKRAVSLVTGGGITQTLAGQKKMSVDKLILLATGGTISLVTIFYMFVVIFTIFIATAVVVNIIYRFVTAVTNVVK</sequence>
<accession>A0A1F7UY95</accession>
<gene>
    <name evidence="3" type="ORF">A2936_04700</name>
</gene>